<dbReference type="GO" id="GO:0140359">
    <property type="term" value="F:ABC-type transporter activity"/>
    <property type="evidence" value="ECO:0007669"/>
    <property type="project" value="InterPro"/>
</dbReference>
<dbReference type="Proteomes" id="UP000228380">
    <property type="component" value="Chromosome 3"/>
</dbReference>
<gene>
    <name evidence="2" type="primary">LOC120110248</name>
</gene>
<dbReference type="OrthoDB" id="656790at2759"/>
<reference evidence="1" key="1">
    <citation type="journal article" date="2019" name="Nat. Commun.">
        <title>Genome-wide association mapping of date palm fruit traits.</title>
        <authorList>
            <person name="Hazzouri K.M."/>
            <person name="Gros-Balthazard M."/>
            <person name="Flowers J.M."/>
            <person name="Copetti D."/>
            <person name="Lemansour A."/>
            <person name="Lebrun M."/>
            <person name="Masmoudi K."/>
            <person name="Ferrand S."/>
            <person name="Dhar M.I."/>
            <person name="Fresquez Z.A."/>
            <person name="Rosas U."/>
            <person name="Zhang J."/>
            <person name="Talag J."/>
            <person name="Lee S."/>
            <person name="Kudrna D."/>
            <person name="Powell R.F."/>
            <person name="Leitch I.J."/>
            <person name="Krueger R.R."/>
            <person name="Wing R.A."/>
            <person name="Amiri K.M.A."/>
            <person name="Purugganan M.D."/>
        </authorList>
    </citation>
    <scope>NUCLEOTIDE SEQUENCE [LARGE SCALE GENOMIC DNA]</scope>
    <source>
        <strain evidence="1">cv. Khalas</strain>
    </source>
</reference>
<evidence type="ECO:0000313" key="1">
    <source>
        <dbReference type="Proteomes" id="UP000228380"/>
    </source>
</evidence>
<proteinExistence type="predicted"/>
<dbReference type="KEGG" id="pda:120110248"/>
<keyword evidence="1" id="KW-1185">Reference proteome</keyword>
<dbReference type="PANTHER" id="PTHR19229">
    <property type="entry name" value="ATP-BINDING CASSETTE TRANSPORTER SUBFAMILY A ABCA"/>
    <property type="match status" value="1"/>
</dbReference>
<dbReference type="InterPro" id="IPR027417">
    <property type="entry name" value="P-loop_NTPase"/>
</dbReference>
<dbReference type="GeneID" id="120110248"/>
<sequence>MKRKLSLGIALIGNSKVIILDKPTSGMDPYSMRSTWQLIKKIKKGRIISLTTHSMDEANVLGDRIAIMANGHLRCCGSSLYLKHKYGVGYTLTMVKAAHGVSVAADIVHRHVPTATCLSDVGTEISFRLPLTSSSSFENMFREIDSCIRRPHLSSEKCHSSYSEGNFGIESYGISVTTLEEVFLRVSGQNFDENDKSVYYASHTGSDTVVSEASHGTLIKPTNSKLPFRFKCSSYGFVILWEAPAD</sequence>
<dbReference type="GO" id="GO:0016020">
    <property type="term" value="C:membrane"/>
    <property type="evidence" value="ECO:0007669"/>
    <property type="project" value="InterPro"/>
</dbReference>
<dbReference type="RefSeq" id="XP_038980621.1">
    <property type="nucleotide sequence ID" value="XM_039124693.1"/>
</dbReference>
<reference evidence="2" key="2">
    <citation type="submission" date="2025-08" db="UniProtKB">
        <authorList>
            <consortium name="RefSeq"/>
        </authorList>
    </citation>
    <scope>IDENTIFICATION</scope>
    <source>
        <tissue evidence="2">Young leaves</tissue>
    </source>
</reference>
<dbReference type="Gene3D" id="3.40.50.300">
    <property type="entry name" value="P-loop containing nucleotide triphosphate hydrolases"/>
    <property type="match status" value="1"/>
</dbReference>
<name>A0A8B9A1Z2_PHODC</name>
<dbReference type="AlphaFoldDB" id="A0A8B9A1Z2"/>
<dbReference type="GO" id="GO:0005319">
    <property type="term" value="F:lipid transporter activity"/>
    <property type="evidence" value="ECO:0007669"/>
    <property type="project" value="TreeGrafter"/>
</dbReference>
<dbReference type="InterPro" id="IPR026082">
    <property type="entry name" value="ABCA"/>
</dbReference>
<evidence type="ECO:0000313" key="2">
    <source>
        <dbReference type="RefSeq" id="XP_038980621.1"/>
    </source>
</evidence>
<dbReference type="SUPFAM" id="SSF52540">
    <property type="entry name" value="P-loop containing nucleoside triphosphate hydrolases"/>
    <property type="match status" value="1"/>
</dbReference>
<accession>A0A8B9A1Z2</accession>
<protein>
    <submittedName>
        <fullName evidence="2">ABC transporter A family member 1-like</fullName>
    </submittedName>
</protein>
<organism evidence="1 2">
    <name type="scientific">Phoenix dactylifera</name>
    <name type="common">Date palm</name>
    <dbReference type="NCBI Taxonomy" id="42345"/>
    <lineage>
        <taxon>Eukaryota</taxon>
        <taxon>Viridiplantae</taxon>
        <taxon>Streptophyta</taxon>
        <taxon>Embryophyta</taxon>
        <taxon>Tracheophyta</taxon>
        <taxon>Spermatophyta</taxon>
        <taxon>Magnoliopsida</taxon>
        <taxon>Liliopsida</taxon>
        <taxon>Arecaceae</taxon>
        <taxon>Coryphoideae</taxon>
        <taxon>Phoeniceae</taxon>
        <taxon>Phoenix</taxon>
    </lineage>
</organism>
<dbReference type="PANTHER" id="PTHR19229:SF267">
    <property type="entry name" value="ABC TRANSPORTER A FAMILY MEMBER 1"/>
    <property type="match status" value="1"/>
</dbReference>